<organism evidence="2 3">
    <name type="scientific">Notothenia coriiceps</name>
    <name type="common">black rockcod</name>
    <dbReference type="NCBI Taxonomy" id="8208"/>
    <lineage>
        <taxon>Eukaryota</taxon>
        <taxon>Metazoa</taxon>
        <taxon>Chordata</taxon>
        <taxon>Craniata</taxon>
        <taxon>Vertebrata</taxon>
        <taxon>Euteleostomi</taxon>
        <taxon>Actinopterygii</taxon>
        <taxon>Neopterygii</taxon>
        <taxon>Teleostei</taxon>
        <taxon>Neoteleostei</taxon>
        <taxon>Acanthomorphata</taxon>
        <taxon>Eupercaria</taxon>
        <taxon>Perciformes</taxon>
        <taxon>Notothenioidei</taxon>
        <taxon>Nototheniidae</taxon>
        <taxon>Notothenia</taxon>
    </lineage>
</organism>
<protein>
    <submittedName>
        <fullName evidence="3">Heat shock factor 2-binding protein</fullName>
    </submittedName>
</protein>
<keyword evidence="3" id="KW-0346">Stress response</keyword>
<dbReference type="Proteomes" id="UP000504611">
    <property type="component" value="Unplaced"/>
</dbReference>
<dbReference type="CTD" id="11077"/>
<evidence type="ECO:0000256" key="1">
    <source>
        <dbReference type="SAM" id="MobiDB-lite"/>
    </source>
</evidence>
<reference evidence="3" key="1">
    <citation type="submission" date="2025-08" db="UniProtKB">
        <authorList>
            <consortium name="RefSeq"/>
        </authorList>
    </citation>
    <scope>IDENTIFICATION</scope>
    <source>
        <tissue evidence="3">Muscle</tissue>
    </source>
</reference>
<gene>
    <name evidence="3" type="primary">hsf2bp</name>
</gene>
<keyword evidence="2" id="KW-1185">Reference proteome</keyword>
<proteinExistence type="predicted"/>
<dbReference type="InterPro" id="IPR039584">
    <property type="entry name" value="HSF2BP"/>
</dbReference>
<dbReference type="OrthoDB" id="10065854at2759"/>
<dbReference type="KEGG" id="ncc:104954343"/>
<dbReference type="PANTHER" id="PTHR15434:SF2">
    <property type="entry name" value="HEAT SHOCK FACTOR 2-BINDING PROTEIN"/>
    <property type="match status" value="1"/>
</dbReference>
<evidence type="ECO:0000313" key="2">
    <source>
        <dbReference type="Proteomes" id="UP000504611"/>
    </source>
</evidence>
<sequence length="95" mass="10004">MRGLKCISENSGLLPLICALLDDGDWEVCLHSVRLLQSVLLEEEVLLLLGPPLLDPRLQAAVSRLTSSLQPAAGPQTGRPADPGGPADPPTESGR</sequence>
<feature type="region of interest" description="Disordered" evidence="1">
    <location>
        <begin position="65"/>
        <end position="95"/>
    </location>
</feature>
<dbReference type="AlphaFoldDB" id="A0A6I9NPT5"/>
<name>A0A6I9NPT5_9TELE</name>
<dbReference type="GeneID" id="104954343"/>
<dbReference type="PANTHER" id="PTHR15434">
    <property type="entry name" value="HEAT SHOCK FACTOR 2-BINDING PROTEIN"/>
    <property type="match status" value="1"/>
</dbReference>
<accession>A0A6I9NPT5</accession>
<dbReference type="RefSeq" id="XP_010779739.1">
    <property type="nucleotide sequence ID" value="XM_010781437.1"/>
</dbReference>
<dbReference type="GO" id="GO:0005829">
    <property type="term" value="C:cytosol"/>
    <property type="evidence" value="ECO:0007669"/>
    <property type="project" value="TreeGrafter"/>
</dbReference>
<evidence type="ECO:0000313" key="3">
    <source>
        <dbReference type="RefSeq" id="XP_010779739.1"/>
    </source>
</evidence>